<dbReference type="SUPFAM" id="SSF48452">
    <property type="entry name" value="TPR-like"/>
    <property type="match status" value="1"/>
</dbReference>
<evidence type="ECO:0000313" key="2">
    <source>
        <dbReference type="Proteomes" id="UP001499967"/>
    </source>
</evidence>
<protein>
    <submittedName>
        <fullName evidence="1">SEC-C domain-containing protein</fullName>
    </submittedName>
</protein>
<dbReference type="Gene3D" id="3.10.450.50">
    <property type="match status" value="1"/>
</dbReference>
<dbReference type="SUPFAM" id="SSF103642">
    <property type="entry name" value="Sec-C motif"/>
    <property type="match status" value="1"/>
</dbReference>
<dbReference type="Proteomes" id="UP001499967">
    <property type="component" value="Unassembled WGS sequence"/>
</dbReference>
<dbReference type="EMBL" id="BAAAHP010000033">
    <property type="protein sequence ID" value="GAA0926850.1"/>
    <property type="molecule type" value="Genomic_DNA"/>
</dbReference>
<dbReference type="Gene3D" id="1.25.40.10">
    <property type="entry name" value="Tetratricopeptide repeat domain"/>
    <property type="match status" value="1"/>
</dbReference>
<gene>
    <name evidence="1" type="ORF">GCM10009559_12270</name>
</gene>
<organism evidence="1 2">
    <name type="scientific">Pseudonocardia zijingensis</name>
    <dbReference type="NCBI Taxonomy" id="153376"/>
    <lineage>
        <taxon>Bacteria</taxon>
        <taxon>Bacillati</taxon>
        <taxon>Actinomycetota</taxon>
        <taxon>Actinomycetes</taxon>
        <taxon>Pseudonocardiales</taxon>
        <taxon>Pseudonocardiaceae</taxon>
        <taxon>Pseudonocardia</taxon>
    </lineage>
</organism>
<dbReference type="InterPro" id="IPR011990">
    <property type="entry name" value="TPR-like_helical_dom_sf"/>
</dbReference>
<keyword evidence="2" id="KW-1185">Reference proteome</keyword>
<reference evidence="1 2" key="1">
    <citation type="journal article" date="2019" name="Int. J. Syst. Evol. Microbiol.">
        <title>The Global Catalogue of Microorganisms (GCM) 10K type strain sequencing project: providing services to taxonomists for standard genome sequencing and annotation.</title>
        <authorList>
            <consortium name="The Broad Institute Genomics Platform"/>
            <consortium name="The Broad Institute Genome Sequencing Center for Infectious Disease"/>
            <person name="Wu L."/>
            <person name="Ma J."/>
        </authorList>
    </citation>
    <scope>NUCLEOTIDE SEQUENCE [LARGE SCALE GENOMIC DNA]</scope>
    <source>
        <strain evidence="1 2">JCM 11117</strain>
    </source>
</reference>
<comment type="caution">
    <text evidence="1">The sequence shown here is derived from an EMBL/GenBank/DDBJ whole genome shotgun (WGS) entry which is preliminary data.</text>
</comment>
<evidence type="ECO:0000313" key="1">
    <source>
        <dbReference type="EMBL" id="GAA0926850.1"/>
    </source>
</evidence>
<accession>A0ABN1PFK8</accession>
<sequence length="317" mass="34290">MRVAADNVPAMTAEARAANDLEAEAREYPDQRGEILLEAAGQWSRAGEPDRAIALPRQVIDEPGENAAFARVDLAELLFGLGRDAEAREQLSALARDPALHEGHCEVAAELLAGRGELTEALAWYDRLVARLGSEEIDAVRSSEGPPVYAAVSLRGRRHVREELGLPPDAMDEIVPVSPLEAAGSPENLAARFGTGQAPPNEIRILSFRRADRAEATRRWPDMFEESDAEYYPAAERRRRELADSGVPAIRLVTPAIADLEAFATDAGGSVTDTEIRTRYAELAPPEKTVAWPPGRNAPCWCGSGGKYKKCCGRAGA</sequence>
<dbReference type="InterPro" id="IPR004027">
    <property type="entry name" value="SEC_C_motif"/>
</dbReference>
<name>A0ABN1PFK8_9PSEU</name>
<dbReference type="Pfam" id="PF02810">
    <property type="entry name" value="SEC-C"/>
    <property type="match status" value="1"/>
</dbReference>
<proteinExistence type="predicted"/>